<dbReference type="AlphaFoldDB" id="A0A224YCH9"/>
<proteinExistence type="predicted"/>
<evidence type="ECO:0000313" key="1">
    <source>
        <dbReference type="EMBL" id="MAA15408.1"/>
    </source>
</evidence>
<dbReference type="EMBL" id="GFPF01004262">
    <property type="protein sequence ID" value="MAA15408.1"/>
    <property type="molecule type" value="Transcribed_RNA"/>
</dbReference>
<protein>
    <submittedName>
        <fullName evidence="1">Lipocalin</fullName>
    </submittedName>
</protein>
<accession>A0A224YCH9</accession>
<reference evidence="1" key="1">
    <citation type="journal article" date="2017" name="Parasit. Vectors">
        <title>Sialotranscriptomics of Rhipicephalus zambeziensis reveals intricate expression profiles of secretory proteins and suggests tight temporal transcriptional regulation during blood-feeding.</title>
        <authorList>
            <person name="de Castro M.H."/>
            <person name="de Klerk D."/>
            <person name="Pienaar R."/>
            <person name="Rees D.J.G."/>
            <person name="Mans B.J."/>
        </authorList>
    </citation>
    <scope>NUCLEOTIDE SEQUENCE</scope>
    <source>
        <tissue evidence="1">Salivary glands</tissue>
    </source>
</reference>
<sequence>MRNVLYLHTTLFTIGPSCTIDKDLEPRRVSRETLLYMANNTSCGGVKIDRTGNAATYYELRVKNAYVDTVPDRRCGRHFKRFARSGTFTYSPDCKNMTRPRR</sequence>
<organism evidence="1">
    <name type="scientific">Rhipicephalus zambeziensis</name>
    <dbReference type="NCBI Taxonomy" id="60191"/>
    <lineage>
        <taxon>Eukaryota</taxon>
        <taxon>Metazoa</taxon>
        <taxon>Ecdysozoa</taxon>
        <taxon>Arthropoda</taxon>
        <taxon>Chelicerata</taxon>
        <taxon>Arachnida</taxon>
        <taxon>Acari</taxon>
        <taxon>Parasitiformes</taxon>
        <taxon>Ixodida</taxon>
        <taxon>Ixodoidea</taxon>
        <taxon>Ixodidae</taxon>
        <taxon>Rhipicephalinae</taxon>
        <taxon>Rhipicephalus</taxon>
        <taxon>Rhipicephalus</taxon>
    </lineage>
</organism>
<name>A0A224YCH9_9ACAR</name>